<evidence type="ECO:0000256" key="3">
    <source>
        <dbReference type="ARBA" id="ARBA00012078"/>
    </source>
</evidence>
<keyword evidence="5 12" id="KW-0028">Amino-acid biosynthesis</keyword>
<proteinExistence type="inferred from homology"/>
<comment type="subcellular location">
    <subcellularLocation>
        <location evidence="12">Cytoplasm</location>
    </subcellularLocation>
</comment>
<dbReference type="AlphaFoldDB" id="A0A059XQU5"/>
<evidence type="ECO:0000256" key="11">
    <source>
        <dbReference type="ARBA" id="ARBA00049375"/>
    </source>
</evidence>
<organism evidence="15 16">
    <name type="scientific">Leptospirillum ferriphilum YSK</name>
    <dbReference type="NCBI Taxonomy" id="1441628"/>
    <lineage>
        <taxon>Bacteria</taxon>
        <taxon>Pseudomonadati</taxon>
        <taxon>Nitrospirota</taxon>
        <taxon>Nitrospiria</taxon>
        <taxon>Nitrospirales</taxon>
        <taxon>Nitrospiraceae</taxon>
        <taxon>Leptospirillum</taxon>
    </lineage>
</organism>
<dbReference type="GO" id="GO:0005737">
    <property type="term" value="C:cytoplasm"/>
    <property type="evidence" value="ECO:0007669"/>
    <property type="project" value="UniProtKB-SubCell"/>
</dbReference>
<keyword evidence="9 12" id="KW-0418">Kinase</keyword>
<evidence type="ECO:0000256" key="9">
    <source>
        <dbReference type="ARBA" id="ARBA00022777"/>
    </source>
</evidence>
<comment type="similarity">
    <text evidence="2 12">Belongs to the GHMP kinase family. Homoserine kinase subfamily.</text>
</comment>
<accession>A0A059XQU5</accession>
<dbReference type="RefSeq" id="WP_038505880.1">
    <property type="nucleotide sequence ID" value="NZ_CP007243.1"/>
</dbReference>
<evidence type="ECO:0000256" key="8">
    <source>
        <dbReference type="ARBA" id="ARBA00022741"/>
    </source>
</evidence>
<dbReference type="Pfam" id="PF00288">
    <property type="entry name" value="GHMP_kinases_N"/>
    <property type="match status" value="1"/>
</dbReference>
<dbReference type="HAMAP" id="MF_00384">
    <property type="entry name" value="Homoser_kinase"/>
    <property type="match status" value="1"/>
</dbReference>
<dbReference type="PRINTS" id="PR00958">
    <property type="entry name" value="HOMSERKINASE"/>
</dbReference>
<dbReference type="InterPro" id="IPR000870">
    <property type="entry name" value="Homoserine_kinase"/>
</dbReference>
<keyword evidence="6 12" id="KW-0808">Transferase</keyword>
<evidence type="ECO:0000256" key="5">
    <source>
        <dbReference type="ARBA" id="ARBA00022605"/>
    </source>
</evidence>
<evidence type="ECO:0000256" key="2">
    <source>
        <dbReference type="ARBA" id="ARBA00007370"/>
    </source>
</evidence>
<dbReference type="UniPathway" id="UPA00050">
    <property type="reaction ID" value="UER00064"/>
</dbReference>
<dbReference type="PANTHER" id="PTHR20861">
    <property type="entry name" value="HOMOSERINE/4-DIPHOSPHOCYTIDYL-2-C-METHYL-D-ERYTHRITOL KINASE"/>
    <property type="match status" value="1"/>
</dbReference>
<dbReference type="NCBIfam" id="NF002288">
    <property type="entry name" value="PRK01212.1-4"/>
    <property type="match status" value="1"/>
</dbReference>
<evidence type="ECO:0000313" key="15">
    <source>
        <dbReference type="EMBL" id="AIA30959.1"/>
    </source>
</evidence>
<protein>
    <recommendedName>
        <fullName evidence="4 12">Homoserine kinase</fullName>
        <shortName evidence="12">HK</shortName>
        <shortName evidence="12">HSK</shortName>
        <ecNumber evidence="3 12">2.7.1.39</ecNumber>
    </recommendedName>
</protein>
<dbReference type="PIRSF" id="PIRSF000676">
    <property type="entry name" value="Homoser_kin"/>
    <property type="match status" value="1"/>
</dbReference>
<name>A0A059XQU5_9BACT</name>
<dbReference type="KEGG" id="lfp:Y981_10015"/>
<keyword evidence="10 12" id="KW-0067">ATP-binding</keyword>
<evidence type="ECO:0000259" key="13">
    <source>
        <dbReference type="Pfam" id="PF00288"/>
    </source>
</evidence>
<keyword evidence="16" id="KW-1185">Reference proteome</keyword>
<dbReference type="InterPro" id="IPR013750">
    <property type="entry name" value="GHMP_kinase_C_dom"/>
</dbReference>
<dbReference type="NCBIfam" id="TIGR00191">
    <property type="entry name" value="thrB"/>
    <property type="match status" value="1"/>
</dbReference>
<dbReference type="GO" id="GO:0004413">
    <property type="term" value="F:homoserine kinase activity"/>
    <property type="evidence" value="ECO:0007669"/>
    <property type="project" value="UniProtKB-UniRule"/>
</dbReference>
<dbReference type="InterPro" id="IPR020568">
    <property type="entry name" value="Ribosomal_Su5_D2-typ_SF"/>
</dbReference>
<evidence type="ECO:0000256" key="6">
    <source>
        <dbReference type="ARBA" id="ARBA00022679"/>
    </source>
</evidence>
<dbReference type="PROSITE" id="PS00627">
    <property type="entry name" value="GHMP_KINASES_ATP"/>
    <property type="match status" value="1"/>
</dbReference>
<dbReference type="EMBL" id="CP007243">
    <property type="protein sequence ID" value="AIA30959.1"/>
    <property type="molecule type" value="Genomic_DNA"/>
</dbReference>
<comment type="caution">
    <text evidence="12">Lacks conserved residue(s) required for the propagation of feature annotation.</text>
</comment>
<evidence type="ECO:0000256" key="10">
    <source>
        <dbReference type="ARBA" id="ARBA00022840"/>
    </source>
</evidence>
<comment type="catalytic activity">
    <reaction evidence="11 12">
        <text>L-homoserine + ATP = O-phospho-L-homoserine + ADP + H(+)</text>
        <dbReference type="Rhea" id="RHEA:13985"/>
        <dbReference type="ChEBI" id="CHEBI:15378"/>
        <dbReference type="ChEBI" id="CHEBI:30616"/>
        <dbReference type="ChEBI" id="CHEBI:57476"/>
        <dbReference type="ChEBI" id="CHEBI:57590"/>
        <dbReference type="ChEBI" id="CHEBI:456216"/>
        <dbReference type="EC" id="2.7.1.39"/>
    </reaction>
</comment>
<dbReference type="GO" id="GO:0009088">
    <property type="term" value="P:threonine biosynthetic process"/>
    <property type="evidence" value="ECO:0007669"/>
    <property type="project" value="UniProtKB-UniRule"/>
</dbReference>
<evidence type="ECO:0000256" key="12">
    <source>
        <dbReference type="HAMAP-Rule" id="MF_00384"/>
    </source>
</evidence>
<dbReference type="SUPFAM" id="SSF54211">
    <property type="entry name" value="Ribosomal protein S5 domain 2-like"/>
    <property type="match status" value="1"/>
</dbReference>
<evidence type="ECO:0000256" key="7">
    <source>
        <dbReference type="ARBA" id="ARBA00022697"/>
    </source>
</evidence>
<feature type="domain" description="GHMP kinase N-terminal" evidence="13">
    <location>
        <begin position="81"/>
        <end position="168"/>
    </location>
</feature>
<dbReference type="InterPro" id="IPR014721">
    <property type="entry name" value="Ribsml_uS5_D2-typ_fold_subgr"/>
</dbReference>
<dbReference type="PANTHER" id="PTHR20861:SF1">
    <property type="entry name" value="HOMOSERINE KINASE"/>
    <property type="match status" value="1"/>
</dbReference>
<feature type="domain" description="GHMP kinase C-terminal" evidence="14">
    <location>
        <begin position="228"/>
        <end position="303"/>
    </location>
</feature>
<reference evidence="16" key="1">
    <citation type="submission" date="2014-02" db="EMBL/GenBank/DDBJ databases">
        <title>Complete genome sequence and comparative genomic analysis of the nitrogen-fixing bacterium Leptospirillum ferriphilum YSK.</title>
        <authorList>
            <person name="Guo X."/>
            <person name="Yin H."/>
            <person name="Liang Y."/>
            <person name="Hu Q."/>
            <person name="Ma L."/>
            <person name="Xiao Y."/>
            <person name="Zhang X."/>
            <person name="Qiu G."/>
            <person name="Liu X."/>
        </authorList>
    </citation>
    <scope>NUCLEOTIDE SEQUENCE [LARGE SCALE GENOMIC DNA]</scope>
    <source>
        <strain evidence="16">YSK</strain>
    </source>
</reference>
<keyword evidence="8 12" id="KW-0547">Nucleotide-binding</keyword>
<dbReference type="SUPFAM" id="SSF55060">
    <property type="entry name" value="GHMP Kinase, C-terminal domain"/>
    <property type="match status" value="1"/>
</dbReference>
<dbReference type="Gene3D" id="3.30.230.10">
    <property type="match status" value="1"/>
</dbReference>
<gene>
    <name evidence="12" type="primary">thrB</name>
    <name evidence="15" type="ORF">Y981_10015</name>
</gene>
<dbReference type="GO" id="GO:0005524">
    <property type="term" value="F:ATP binding"/>
    <property type="evidence" value="ECO:0007669"/>
    <property type="project" value="UniProtKB-UniRule"/>
</dbReference>
<comment type="function">
    <text evidence="12">Catalyzes the ATP-dependent phosphorylation of L-homoserine to L-homoserine phosphate.</text>
</comment>
<dbReference type="InterPro" id="IPR006203">
    <property type="entry name" value="GHMP_knse_ATP-bd_CS"/>
</dbReference>
<dbReference type="Gene3D" id="3.30.70.890">
    <property type="entry name" value="GHMP kinase, C-terminal domain"/>
    <property type="match status" value="1"/>
</dbReference>
<keyword evidence="12" id="KW-0963">Cytoplasm</keyword>
<dbReference type="InterPro" id="IPR006204">
    <property type="entry name" value="GHMP_kinase_N_dom"/>
</dbReference>
<dbReference type="InterPro" id="IPR036554">
    <property type="entry name" value="GHMP_kinase_C_sf"/>
</dbReference>
<evidence type="ECO:0000256" key="4">
    <source>
        <dbReference type="ARBA" id="ARBA00017858"/>
    </source>
</evidence>
<reference evidence="15 16" key="2">
    <citation type="journal article" date="2015" name="Biomed. Res. Int.">
        <title>Effects of Arsenite Resistance on the Growth and Functional Gene Expression of Leptospirillum ferriphilum and Acidithiobacillus thiooxidans in Pure Culture and Coculture.</title>
        <authorList>
            <person name="Jiang H."/>
            <person name="Liang Y."/>
            <person name="Yin H."/>
            <person name="Xiao Y."/>
            <person name="Guo X."/>
            <person name="Xu Y."/>
            <person name="Hu Q."/>
            <person name="Liu H."/>
            <person name="Liu X."/>
        </authorList>
    </citation>
    <scope>NUCLEOTIDE SEQUENCE [LARGE SCALE GENOMIC DNA]</scope>
    <source>
        <strain evidence="15 16">YSK</strain>
    </source>
</reference>
<dbReference type="Pfam" id="PF08544">
    <property type="entry name" value="GHMP_kinases_C"/>
    <property type="match status" value="1"/>
</dbReference>
<evidence type="ECO:0000256" key="1">
    <source>
        <dbReference type="ARBA" id="ARBA00005015"/>
    </source>
</evidence>
<evidence type="ECO:0000259" key="14">
    <source>
        <dbReference type="Pfam" id="PF08544"/>
    </source>
</evidence>
<dbReference type="HOGENOM" id="CLU_041243_1_0_0"/>
<evidence type="ECO:0000313" key="16">
    <source>
        <dbReference type="Proteomes" id="UP000027059"/>
    </source>
</evidence>
<comment type="pathway">
    <text evidence="1 12">Amino-acid biosynthesis; L-threonine biosynthesis; L-threonine from L-aspartate: step 4/5.</text>
</comment>
<dbReference type="Proteomes" id="UP000027059">
    <property type="component" value="Chromosome"/>
</dbReference>
<dbReference type="EC" id="2.7.1.39" evidence="3 12"/>
<keyword evidence="7 12" id="KW-0791">Threonine biosynthesis</keyword>
<dbReference type="OrthoDB" id="9769912at2"/>
<sequence>MVEQLSPSVRSIPSTPLVEKSVSVYAPASVGNIGPGFDTLGMAVTGMGDTLTGFLEKREGADRITSISGAWTSLPTDPSQNTATIAARYLLDKAGYPDLKLTVSIQKGVPGSGLGSSAASAVGGAMLAQLLLGSPFGDSDLLDAAAQSESSVSGGYFLDNVSASLFGGISVSNSRLREAFRFGGFSGLFLVFLIPRALLKTSESRKAIPPDVPLDRAIGALANSAGLLTAVHLGNPDLFCRMLQDPLIQPYRKKLIPFFDDLEKVSREAGARSFIISGAGSTMMALTDNPQDARTIQETLEKYVQYKQIPVLVRSSTIDSEGARHVATPHL</sequence>